<proteinExistence type="predicted"/>
<keyword evidence="2" id="KW-1185">Reference proteome</keyword>
<gene>
    <name evidence="1" type="ORF">PL9214650618</name>
</gene>
<evidence type="ECO:0000313" key="1">
    <source>
        <dbReference type="EMBL" id="CUR35179.1"/>
    </source>
</evidence>
<dbReference type="Proteomes" id="UP000184315">
    <property type="component" value="Unassembled WGS sequence"/>
</dbReference>
<name>A0A1J1LRG4_9CYAN</name>
<dbReference type="RefSeq" id="WP_186440458.1">
    <property type="nucleotide sequence ID" value="NZ_LN889813.1"/>
</dbReference>
<dbReference type="STRING" id="671072.PL9214650618"/>
<reference evidence="2" key="1">
    <citation type="submission" date="2015-10" db="EMBL/GenBank/DDBJ databases">
        <authorList>
            <person name="Regsiter A."/>
            <person name="william w."/>
        </authorList>
    </citation>
    <scope>NUCLEOTIDE SEQUENCE [LARGE SCALE GENOMIC DNA]</scope>
</reference>
<organism evidence="1 2">
    <name type="scientific">Planktothrix tepida PCC 9214</name>
    <dbReference type="NCBI Taxonomy" id="671072"/>
    <lineage>
        <taxon>Bacteria</taxon>
        <taxon>Bacillati</taxon>
        <taxon>Cyanobacteriota</taxon>
        <taxon>Cyanophyceae</taxon>
        <taxon>Oscillatoriophycideae</taxon>
        <taxon>Oscillatoriales</taxon>
        <taxon>Microcoleaceae</taxon>
        <taxon>Planktothrix</taxon>
    </lineage>
</organism>
<dbReference type="EMBL" id="CZDF01000172">
    <property type="protein sequence ID" value="CUR35179.1"/>
    <property type="molecule type" value="Genomic_DNA"/>
</dbReference>
<dbReference type="AlphaFoldDB" id="A0A1J1LRG4"/>
<accession>A0A1J1LRG4</accession>
<protein>
    <submittedName>
        <fullName evidence="1">Uncharacterized protein</fullName>
    </submittedName>
</protein>
<sequence length="46" mass="5200">MYIPTEGEPGQQIITELEALFQCWVDAQGFVHLIDCTDVYLADVNL</sequence>
<evidence type="ECO:0000313" key="2">
    <source>
        <dbReference type="Proteomes" id="UP000184315"/>
    </source>
</evidence>